<keyword evidence="4" id="KW-1185">Reference proteome</keyword>
<reference evidence="3 4" key="1">
    <citation type="submission" date="2022-03" db="EMBL/GenBank/DDBJ databases">
        <authorList>
            <person name="Nunn A."/>
            <person name="Chopra R."/>
            <person name="Nunn A."/>
            <person name="Contreras Garrido A."/>
        </authorList>
    </citation>
    <scope>NUCLEOTIDE SEQUENCE [LARGE SCALE GENOMIC DNA]</scope>
</reference>
<dbReference type="PROSITE" id="PS51375">
    <property type="entry name" value="PPR"/>
    <property type="match status" value="3"/>
</dbReference>
<feature type="repeat" description="PPR" evidence="2">
    <location>
        <begin position="120"/>
        <end position="154"/>
    </location>
</feature>
<dbReference type="Pfam" id="PF20431">
    <property type="entry name" value="E_motif"/>
    <property type="match status" value="1"/>
</dbReference>
<dbReference type="PANTHER" id="PTHR24015:SF1063">
    <property type="entry name" value="OS12G0156900 PROTEIN"/>
    <property type="match status" value="1"/>
</dbReference>
<dbReference type="PANTHER" id="PTHR24015">
    <property type="entry name" value="OS07G0578800 PROTEIN-RELATED"/>
    <property type="match status" value="1"/>
</dbReference>
<dbReference type="InterPro" id="IPR046848">
    <property type="entry name" value="E_motif"/>
</dbReference>
<dbReference type="InterPro" id="IPR011990">
    <property type="entry name" value="TPR-like_helical_dom_sf"/>
</dbReference>
<dbReference type="EMBL" id="CAJVSB020000946">
    <property type="protein sequence ID" value="CAH2080650.1"/>
    <property type="molecule type" value="Genomic_DNA"/>
</dbReference>
<name>A0AAU9T6K7_THLAR</name>
<evidence type="ECO:0000256" key="2">
    <source>
        <dbReference type="PROSITE-ProRule" id="PRU00708"/>
    </source>
</evidence>
<sequence length="451" mass="50504">MGSLKAAQKLFDEIPERNAVLWGTMMRVYLKFSEPIKVFELLFEMRTFGLELDAFTSECAIRACGNISADREGKSVHGFCTRQNFIDSNIYLQTSLIEMYLKCGLLDFGLRLFEGAKIKDVVLWTATIAGFAKNGRAWEAAALFRQMLEQSISPNPITLSSVLLACTHIGSLQRGKSLHGYMIRKEVEMDVVSYTSLIDMYAKCGLISEAYTVFRKMPTKNTFTWSAMISGFGINGLFDEAIEVFNQMRSENQIPNSITFVSVLSACSHSGRVEEGWNYLKLMSMDYGITAVEEHIACMVDLLGRAGKIDEALSFIRDMPMKPGASAWGALLSACRLHRRVEIVEEAAKKLLPLEPDKTAVYVLLSNVYGDAGMWENVNKIRLKVGENGFYKTAGFSSIEVDKKIRFFFSETRLARGYTQVEGVCISLQEIMKRLISYVPDNGSVHYDVGG</sequence>
<evidence type="ECO:0000313" key="3">
    <source>
        <dbReference type="EMBL" id="CAH2080650.1"/>
    </source>
</evidence>
<evidence type="ECO:0000313" key="4">
    <source>
        <dbReference type="Proteomes" id="UP000836841"/>
    </source>
</evidence>
<dbReference type="InterPro" id="IPR046960">
    <property type="entry name" value="PPR_At4g14850-like_plant"/>
</dbReference>
<dbReference type="FunFam" id="1.25.40.10:FF:000343">
    <property type="entry name" value="Pentatricopeptide repeat-containing protein At3g58590"/>
    <property type="match status" value="1"/>
</dbReference>
<dbReference type="FunFam" id="1.25.40.10:FF:000090">
    <property type="entry name" value="Pentatricopeptide repeat-containing protein, chloroplastic"/>
    <property type="match status" value="1"/>
</dbReference>
<gene>
    <name evidence="3" type="ORF">TAV2_LOCUS26352</name>
</gene>
<keyword evidence="1" id="KW-0677">Repeat</keyword>
<dbReference type="Gene3D" id="1.25.40.10">
    <property type="entry name" value="Tetratricopeptide repeat domain"/>
    <property type="match status" value="4"/>
</dbReference>
<evidence type="ECO:0008006" key="5">
    <source>
        <dbReference type="Google" id="ProtNLM"/>
    </source>
</evidence>
<dbReference type="Pfam" id="PF12854">
    <property type="entry name" value="PPR_1"/>
    <property type="match status" value="1"/>
</dbReference>
<dbReference type="Pfam" id="PF01535">
    <property type="entry name" value="PPR"/>
    <property type="match status" value="2"/>
</dbReference>
<accession>A0AAU9T6K7</accession>
<organism evidence="3 4">
    <name type="scientific">Thlaspi arvense</name>
    <name type="common">Field penny-cress</name>
    <dbReference type="NCBI Taxonomy" id="13288"/>
    <lineage>
        <taxon>Eukaryota</taxon>
        <taxon>Viridiplantae</taxon>
        <taxon>Streptophyta</taxon>
        <taxon>Embryophyta</taxon>
        <taxon>Tracheophyta</taxon>
        <taxon>Spermatophyta</taxon>
        <taxon>Magnoliopsida</taxon>
        <taxon>eudicotyledons</taxon>
        <taxon>Gunneridae</taxon>
        <taxon>Pentapetalae</taxon>
        <taxon>rosids</taxon>
        <taxon>malvids</taxon>
        <taxon>Brassicales</taxon>
        <taxon>Brassicaceae</taxon>
        <taxon>Thlaspideae</taxon>
        <taxon>Thlaspi</taxon>
    </lineage>
</organism>
<dbReference type="NCBIfam" id="TIGR00756">
    <property type="entry name" value="PPR"/>
    <property type="match status" value="4"/>
</dbReference>
<protein>
    <recommendedName>
        <fullName evidence="5">Pentatricopeptide repeat-containing protein</fullName>
    </recommendedName>
</protein>
<evidence type="ECO:0000256" key="1">
    <source>
        <dbReference type="ARBA" id="ARBA00022737"/>
    </source>
</evidence>
<dbReference type="Pfam" id="PF13041">
    <property type="entry name" value="PPR_2"/>
    <property type="match status" value="2"/>
</dbReference>
<feature type="repeat" description="PPR" evidence="2">
    <location>
        <begin position="221"/>
        <end position="255"/>
    </location>
</feature>
<comment type="caution">
    <text evidence="3">The sequence shown here is derived from an EMBL/GenBank/DDBJ whole genome shotgun (WGS) entry which is preliminary data.</text>
</comment>
<proteinExistence type="predicted"/>
<dbReference type="GO" id="GO:0003723">
    <property type="term" value="F:RNA binding"/>
    <property type="evidence" value="ECO:0007669"/>
    <property type="project" value="InterPro"/>
</dbReference>
<dbReference type="InterPro" id="IPR002885">
    <property type="entry name" value="PPR_rpt"/>
</dbReference>
<dbReference type="GO" id="GO:0009451">
    <property type="term" value="P:RNA modification"/>
    <property type="evidence" value="ECO:0007669"/>
    <property type="project" value="InterPro"/>
</dbReference>
<dbReference type="Proteomes" id="UP000836841">
    <property type="component" value="Unassembled WGS sequence"/>
</dbReference>
<feature type="repeat" description="PPR" evidence="2">
    <location>
        <begin position="190"/>
        <end position="220"/>
    </location>
</feature>
<dbReference type="AlphaFoldDB" id="A0AAU9T6K7"/>